<dbReference type="PANTHER" id="PTHR43732">
    <property type="entry name" value="RIBOSE 5-PHOSPHATE ISOMERASE-RELATED"/>
    <property type="match status" value="1"/>
</dbReference>
<dbReference type="Pfam" id="PF02502">
    <property type="entry name" value="LacAB_rpiB"/>
    <property type="match status" value="1"/>
</dbReference>
<name>A0ABW3K1D2_9BACT</name>
<dbReference type="InterPro" id="IPR051812">
    <property type="entry name" value="SPI_LacAB/RpiB"/>
</dbReference>
<evidence type="ECO:0000313" key="3">
    <source>
        <dbReference type="EMBL" id="MFD0999698.1"/>
    </source>
</evidence>
<comment type="caution">
    <text evidence="3">The sequence shown here is derived from an EMBL/GenBank/DDBJ whole genome shotgun (WGS) entry which is preliminary data.</text>
</comment>
<proteinExistence type="inferred from homology"/>
<dbReference type="NCBIfam" id="TIGR00689">
    <property type="entry name" value="rpiB_lacA_lacB"/>
    <property type="match status" value="1"/>
</dbReference>
<dbReference type="PIRSF" id="PIRSF005384">
    <property type="entry name" value="RpiB_LacA_B"/>
    <property type="match status" value="1"/>
</dbReference>
<evidence type="ECO:0000256" key="1">
    <source>
        <dbReference type="ARBA" id="ARBA00008754"/>
    </source>
</evidence>
<comment type="similarity">
    <text evidence="1">Belongs to the LacAB/RpiB family.</text>
</comment>
<protein>
    <submittedName>
        <fullName evidence="3">RpiB/LacA/LacB family sugar-phosphate isomerase</fullName>
    </submittedName>
</protein>
<organism evidence="3 4">
    <name type="scientific">Ohtaekwangia kribbensis</name>
    <dbReference type="NCBI Taxonomy" id="688913"/>
    <lineage>
        <taxon>Bacteria</taxon>
        <taxon>Pseudomonadati</taxon>
        <taxon>Bacteroidota</taxon>
        <taxon>Cytophagia</taxon>
        <taxon>Cytophagales</taxon>
        <taxon>Fulvivirgaceae</taxon>
        <taxon>Ohtaekwangia</taxon>
    </lineage>
</organism>
<keyword evidence="4" id="KW-1185">Reference proteome</keyword>
<reference evidence="4" key="1">
    <citation type="journal article" date="2019" name="Int. J. Syst. Evol. Microbiol.">
        <title>The Global Catalogue of Microorganisms (GCM) 10K type strain sequencing project: providing services to taxonomists for standard genome sequencing and annotation.</title>
        <authorList>
            <consortium name="The Broad Institute Genomics Platform"/>
            <consortium name="The Broad Institute Genome Sequencing Center for Infectious Disease"/>
            <person name="Wu L."/>
            <person name="Ma J."/>
        </authorList>
    </citation>
    <scope>NUCLEOTIDE SEQUENCE [LARGE SCALE GENOMIC DNA]</scope>
    <source>
        <strain evidence="4">CCUG 58938</strain>
    </source>
</reference>
<evidence type="ECO:0000256" key="2">
    <source>
        <dbReference type="ARBA" id="ARBA00023235"/>
    </source>
</evidence>
<dbReference type="SUPFAM" id="SSF89623">
    <property type="entry name" value="Ribose/Galactose isomerase RpiB/AlsB"/>
    <property type="match status" value="1"/>
</dbReference>
<dbReference type="EMBL" id="JBHTKA010000002">
    <property type="protein sequence ID" value="MFD0999698.1"/>
    <property type="molecule type" value="Genomic_DNA"/>
</dbReference>
<evidence type="ECO:0000313" key="4">
    <source>
        <dbReference type="Proteomes" id="UP001597112"/>
    </source>
</evidence>
<dbReference type="Proteomes" id="UP001597112">
    <property type="component" value="Unassembled WGS sequence"/>
</dbReference>
<sequence length="147" mass="15969">MKIGIAADHGGFALKEVIKKFLQAQQHEVKDFGATERDDTDDYPDFVIPLAKSVATGEVERGIAVCGSGVGASIAVNKVPGVRAALIHDHFSAHQGVEDDDMNLLCLGGRVTGDEMAKELVNTFLKAKFTAAERHQRRLNKVKQLEK</sequence>
<gene>
    <name evidence="3" type="ORF">ACFQ21_10285</name>
</gene>
<keyword evidence="2 3" id="KW-0413">Isomerase</keyword>
<accession>A0ABW3K1D2</accession>
<dbReference type="InterPro" id="IPR036569">
    <property type="entry name" value="RpiB_LacA_LacB_sf"/>
</dbReference>
<dbReference type="GO" id="GO:0016853">
    <property type="term" value="F:isomerase activity"/>
    <property type="evidence" value="ECO:0007669"/>
    <property type="project" value="UniProtKB-KW"/>
</dbReference>
<dbReference type="RefSeq" id="WP_377578617.1">
    <property type="nucleotide sequence ID" value="NZ_JBHTKA010000002.1"/>
</dbReference>
<dbReference type="Gene3D" id="3.40.1400.10">
    <property type="entry name" value="Sugar-phosphate isomerase, RpiB/LacA/LacB"/>
    <property type="match status" value="1"/>
</dbReference>
<dbReference type="InterPro" id="IPR003500">
    <property type="entry name" value="RpiB_LacA_LacB"/>
</dbReference>
<dbReference type="NCBIfam" id="NF004051">
    <property type="entry name" value="PRK05571.1"/>
    <property type="match status" value="1"/>
</dbReference>
<dbReference type="PANTHER" id="PTHR43732:SF1">
    <property type="entry name" value="RIBOSE 5-PHOSPHATE ISOMERASE"/>
    <property type="match status" value="1"/>
</dbReference>